<accession>A0A915CXI9</accession>
<dbReference type="InterPro" id="IPR000210">
    <property type="entry name" value="BTB/POZ_dom"/>
</dbReference>
<dbReference type="PANTHER" id="PTHR22744:SF14">
    <property type="entry name" value="BTB DOMAIN-CONTAINING PROTEIN-RELATED"/>
    <property type="match status" value="1"/>
</dbReference>
<keyword evidence="2" id="KW-1185">Reference proteome</keyword>
<dbReference type="Pfam" id="PF00651">
    <property type="entry name" value="BTB"/>
    <property type="match status" value="1"/>
</dbReference>
<evidence type="ECO:0000313" key="2">
    <source>
        <dbReference type="Proteomes" id="UP000887574"/>
    </source>
</evidence>
<dbReference type="WBParaSite" id="jg13216">
    <property type="protein sequence ID" value="jg13216"/>
    <property type="gene ID" value="jg13216"/>
</dbReference>
<dbReference type="AlphaFoldDB" id="A0A915CXI9"/>
<dbReference type="Gene3D" id="3.30.710.10">
    <property type="entry name" value="Potassium Channel Kv1.1, Chain A"/>
    <property type="match status" value="1"/>
</dbReference>
<dbReference type="InterPro" id="IPR011333">
    <property type="entry name" value="SKP1/BTB/POZ_sf"/>
</dbReference>
<dbReference type="PROSITE" id="PS50097">
    <property type="entry name" value="BTB"/>
    <property type="match status" value="1"/>
</dbReference>
<feature type="domain" description="BTB" evidence="1">
    <location>
        <begin position="70"/>
        <end position="143"/>
    </location>
</feature>
<organism evidence="2 3">
    <name type="scientific">Ditylenchus dipsaci</name>
    <dbReference type="NCBI Taxonomy" id="166011"/>
    <lineage>
        <taxon>Eukaryota</taxon>
        <taxon>Metazoa</taxon>
        <taxon>Ecdysozoa</taxon>
        <taxon>Nematoda</taxon>
        <taxon>Chromadorea</taxon>
        <taxon>Rhabditida</taxon>
        <taxon>Tylenchina</taxon>
        <taxon>Tylenchomorpha</taxon>
        <taxon>Sphaerularioidea</taxon>
        <taxon>Anguinidae</taxon>
        <taxon>Anguininae</taxon>
        <taxon>Ditylenchus</taxon>
    </lineage>
</organism>
<dbReference type="Proteomes" id="UP000887574">
    <property type="component" value="Unplaced"/>
</dbReference>
<evidence type="ECO:0000313" key="3">
    <source>
        <dbReference type="WBParaSite" id="jg13216"/>
    </source>
</evidence>
<protein>
    <submittedName>
        <fullName evidence="3">BTB domain-containing protein</fullName>
    </submittedName>
</protein>
<sequence length="624" mass="64914">MTTMKTEGDQCLISHGHDEGTLSITIPVKNLISSKLFQSEKKRIGDAHWYLEIDLANQWTSKIKCDSETEDYSYDVTYAAQFHFIRETLAIAYLAIHSEVFDKMFFSNFCEKDKDEIELGDLDHDEFIQLLGVIYPCMQQITDANVEGVLKLADRFQMIPLVERYHSAATCICMSQMEIRLFLHFDQLRIHSIQPFFETSSENRSKVVRHKVPLECHKVPLETTKCHWNARNSLNPVVFLWITTGVSGIQWQSSGLPLDSAKVQCPGASGPSGGGGGGNAFGGGGGKPAAGVSVYLGVPTGGAGGATSVYFGVGGAKAGGGGGAAPSTPANYFTPSPAAGAPAPVDFTKTAIGGIPMDNTKTAIGGIPMDNTKTAIGGIPFDNTKTAIGGIPMDNTKTAIGGIPFDNTKTAIGGIPMDNTKTAIGGIPFDNTKTAIGGIPFDNTKTAIGGIPMDNTKTAIGAIPLDNTKTAIGGIPFGNTKTAIGGIPMDNTKTAIGGIPFDNTKTAIGGIPMDNTKTAIGGIPFDNTKTAIGGIPFDNTKTAIAIGGITMDTTKTAIGGMPTGGFGGGAPAPSFTPGAAPSRPAAANQSVYLGAGGGNLGAAQSAYYWECATVLKRSVRNGAP</sequence>
<dbReference type="CDD" id="cd18186">
    <property type="entry name" value="BTB_POZ_ZBTB_KLHL-like"/>
    <property type="match status" value="1"/>
</dbReference>
<dbReference type="SUPFAM" id="SSF54695">
    <property type="entry name" value="POZ domain"/>
    <property type="match status" value="1"/>
</dbReference>
<proteinExistence type="predicted"/>
<dbReference type="PANTHER" id="PTHR22744">
    <property type="entry name" value="HELIX LOOP HELIX PROTEIN 21-RELATED"/>
    <property type="match status" value="1"/>
</dbReference>
<reference evidence="3" key="1">
    <citation type="submission" date="2022-11" db="UniProtKB">
        <authorList>
            <consortium name="WormBaseParasite"/>
        </authorList>
    </citation>
    <scope>IDENTIFICATION</scope>
</reference>
<dbReference type="SMART" id="SM00225">
    <property type="entry name" value="BTB"/>
    <property type="match status" value="1"/>
</dbReference>
<name>A0A915CXI9_9BILA</name>
<evidence type="ECO:0000259" key="1">
    <source>
        <dbReference type="PROSITE" id="PS50097"/>
    </source>
</evidence>